<dbReference type="EMBL" id="CAJRGZ010000015">
    <property type="protein sequence ID" value="CAG5149474.1"/>
    <property type="molecule type" value="Genomic_DNA"/>
</dbReference>
<dbReference type="Proteomes" id="UP000676310">
    <property type="component" value="Unassembled WGS sequence"/>
</dbReference>
<dbReference type="AlphaFoldDB" id="A0A8J2HYE0"/>
<gene>
    <name evidence="1" type="ORF">ALTATR162_LOCUS2376</name>
</gene>
<sequence>MDKLKSLSDTYYTKTKSGNPTSDYPTVLAAIEDACRIKPKNEHPLSILHTKATPLLKSSCGAQISKLAACVNNYLFHAASKVDTSADADMLLTGSAKDITFKYFLIHRYSLIHAANLFEDDTSLLLLALVFQKASTVKELLAVSGAEFTDKDLDSMVLRHLKLYQQQYGGNGWDEAFEELRETMGSRWHSSLATAYKGYHASGTYHSLSIR</sequence>
<keyword evidence="2" id="KW-1185">Reference proteome</keyword>
<evidence type="ECO:0000313" key="1">
    <source>
        <dbReference type="EMBL" id="CAG5149474.1"/>
    </source>
</evidence>
<organism evidence="1 2">
    <name type="scientific">Alternaria atra</name>
    <dbReference type="NCBI Taxonomy" id="119953"/>
    <lineage>
        <taxon>Eukaryota</taxon>
        <taxon>Fungi</taxon>
        <taxon>Dikarya</taxon>
        <taxon>Ascomycota</taxon>
        <taxon>Pezizomycotina</taxon>
        <taxon>Dothideomycetes</taxon>
        <taxon>Pleosporomycetidae</taxon>
        <taxon>Pleosporales</taxon>
        <taxon>Pleosporineae</taxon>
        <taxon>Pleosporaceae</taxon>
        <taxon>Alternaria</taxon>
        <taxon>Alternaria sect. Ulocladioides</taxon>
    </lineage>
</organism>
<comment type="caution">
    <text evidence="1">The sequence shown here is derived from an EMBL/GenBank/DDBJ whole genome shotgun (WGS) entry which is preliminary data.</text>
</comment>
<dbReference type="GeneID" id="67013814"/>
<dbReference type="RefSeq" id="XP_043165915.1">
    <property type="nucleotide sequence ID" value="XM_043309980.1"/>
</dbReference>
<dbReference type="OrthoDB" id="3664592at2759"/>
<protein>
    <submittedName>
        <fullName evidence="1">Uncharacterized protein</fullName>
    </submittedName>
</protein>
<name>A0A8J2HYE0_9PLEO</name>
<accession>A0A8J2HYE0</accession>
<proteinExistence type="predicted"/>
<evidence type="ECO:0000313" key="2">
    <source>
        <dbReference type="Proteomes" id="UP000676310"/>
    </source>
</evidence>
<reference evidence="1" key="1">
    <citation type="submission" date="2021-05" db="EMBL/GenBank/DDBJ databases">
        <authorList>
            <person name="Stam R."/>
        </authorList>
    </citation>
    <scope>NUCLEOTIDE SEQUENCE</scope>
    <source>
        <strain evidence="1">CS162</strain>
    </source>
</reference>